<keyword evidence="3" id="KW-0349">Heme</keyword>
<evidence type="ECO:0000256" key="10">
    <source>
        <dbReference type="SAM" id="MobiDB-lite"/>
    </source>
</evidence>
<evidence type="ECO:0000313" key="13">
    <source>
        <dbReference type="EMBL" id="QLH79326.1"/>
    </source>
</evidence>
<protein>
    <submittedName>
        <fullName evidence="13">Cytochrome bc complex cytochrome b subunit</fullName>
    </submittedName>
</protein>
<dbReference type="KEGG" id="hrr:HZS55_19405"/>
<keyword evidence="8" id="KW-0408">Iron</keyword>
<feature type="transmembrane region" description="Helical" evidence="11">
    <location>
        <begin position="150"/>
        <end position="168"/>
    </location>
</feature>
<feature type="transmembrane region" description="Helical" evidence="11">
    <location>
        <begin position="180"/>
        <end position="199"/>
    </location>
</feature>
<accession>A0A7D5P2H9</accession>
<keyword evidence="2" id="KW-0813">Transport</keyword>
<dbReference type="AlphaFoldDB" id="A0A7D5P2H9"/>
<sequence length="253" mass="28634">MSDNDNSEEVRTDGTGIVPPDDETPTWSERKARKQGLARLTYEYFERSRREDQDLRQQSSYVERDVLAFPTWPHEMIRNLALTSFFVGMIIFLSAALPPHIGPPADSSSTPAIILPDWYLYWSFGLLKLGPLNPEISLLGSQKLMADRTYGVIANLVVVGFVAIVPFLNKGSARRPVEQPFWSAVGVSGVVFAFTIAALSVKNLIPMDSHLIFDLTFILPILAAFLSYAVLRTMREGYMFNLNRRYYRLRPPK</sequence>
<dbReference type="GO" id="GO:0046872">
    <property type="term" value="F:metal ion binding"/>
    <property type="evidence" value="ECO:0007669"/>
    <property type="project" value="UniProtKB-KW"/>
</dbReference>
<evidence type="ECO:0000256" key="2">
    <source>
        <dbReference type="ARBA" id="ARBA00022448"/>
    </source>
</evidence>
<comment type="subcellular location">
    <subcellularLocation>
        <location evidence="1">Membrane</location>
        <topology evidence="1">Multi-pass membrane protein</topology>
    </subcellularLocation>
</comment>
<evidence type="ECO:0000256" key="9">
    <source>
        <dbReference type="ARBA" id="ARBA00023136"/>
    </source>
</evidence>
<proteinExistence type="predicted"/>
<evidence type="ECO:0000259" key="12">
    <source>
        <dbReference type="PROSITE" id="PS51003"/>
    </source>
</evidence>
<keyword evidence="5" id="KW-0479">Metal-binding</keyword>
<evidence type="ECO:0000256" key="3">
    <source>
        <dbReference type="ARBA" id="ARBA00022617"/>
    </source>
</evidence>
<dbReference type="InterPro" id="IPR036150">
    <property type="entry name" value="Cyt_b/b6_C_sf"/>
</dbReference>
<evidence type="ECO:0000256" key="7">
    <source>
        <dbReference type="ARBA" id="ARBA00022989"/>
    </source>
</evidence>
<evidence type="ECO:0000256" key="1">
    <source>
        <dbReference type="ARBA" id="ARBA00004141"/>
    </source>
</evidence>
<organism evidence="13 14">
    <name type="scientific">Halosimplex rubrum</name>
    <dbReference type="NCBI Taxonomy" id="869889"/>
    <lineage>
        <taxon>Archaea</taxon>
        <taxon>Methanobacteriati</taxon>
        <taxon>Methanobacteriota</taxon>
        <taxon>Stenosarchaea group</taxon>
        <taxon>Halobacteria</taxon>
        <taxon>Halobacteriales</taxon>
        <taxon>Haloarculaceae</taxon>
        <taxon>Halosimplex</taxon>
    </lineage>
</organism>
<feature type="region of interest" description="Disordered" evidence="10">
    <location>
        <begin position="1"/>
        <end position="33"/>
    </location>
</feature>
<evidence type="ECO:0000256" key="8">
    <source>
        <dbReference type="ARBA" id="ARBA00023004"/>
    </source>
</evidence>
<keyword evidence="14" id="KW-1185">Reference proteome</keyword>
<dbReference type="GO" id="GO:0016491">
    <property type="term" value="F:oxidoreductase activity"/>
    <property type="evidence" value="ECO:0007669"/>
    <property type="project" value="InterPro"/>
</dbReference>
<reference evidence="13 14" key="1">
    <citation type="submission" date="2020-07" db="EMBL/GenBank/DDBJ databases">
        <title>Halosimplex pelagicum sp. nov. and Halosimplex rubrum sp. nov., isolated from salted brown alga Laminaria, and emended description of the genus Halosimplex.</title>
        <authorList>
            <person name="Cui H."/>
        </authorList>
    </citation>
    <scope>NUCLEOTIDE SEQUENCE [LARGE SCALE GENOMIC DNA]</scope>
    <source>
        <strain evidence="13 14">R27</strain>
    </source>
</reference>
<evidence type="ECO:0000313" key="14">
    <source>
        <dbReference type="Proteomes" id="UP000509667"/>
    </source>
</evidence>
<dbReference type="GO" id="GO:0016020">
    <property type="term" value="C:membrane"/>
    <property type="evidence" value="ECO:0007669"/>
    <property type="project" value="UniProtKB-SubCell"/>
</dbReference>
<dbReference type="PROSITE" id="PS51003">
    <property type="entry name" value="CYTB_CTER"/>
    <property type="match status" value="1"/>
</dbReference>
<feature type="transmembrane region" description="Helical" evidence="11">
    <location>
        <begin position="211"/>
        <end position="231"/>
    </location>
</feature>
<name>A0A7D5P2H9_9EURY</name>
<gene>
    <name evidence="13" type="ORF">HZS55_19405</name>
</gene>
<dbReference type="EMBL" id="CP058910">
    <property type="protein sequence ID" value="QLH79326.1"/>
    <property type="molecule type" value="Genomic_DNA"/>
</dbReference>
<evidence type="ECO:0000256" key="11">
    <source>
        <dbReference type="SAM" id="Phobius"/>
    </source>
</evidence>
<dbReference type="GO" id="GO:0009055">
    <property type="term" value="F:electron transfer activity"/>
    <property type="evidence" value="ECO:0007669"/>
    <property type="project" value="InterPro"/>
</dbReference>
<dbReference type="InterPro" id="IPR005798">
    <property type="entry name" value="Cyt_b/b6_C"/>
</dbReference>
<dbReference type="InterPro" id="IPR027387">
    <property type="entry name" value="Cytb/b6-like_sf"/>
</dbReference>
<dbReference type="Gene3D" id="1.20.810.10">
    <property type="entry name" value="Cytochrome Bc1 Complex, Chain C"/>
    <property type="match status" value="1"/>
</dbReference>
<keyword evidence="7 11" id="KW-1133">Transmembrane helix</keyword>
<keyword evidence="9 11" id="KW-0472">Membrane</keyword>
<feature type="domain" description="Cytochrome b/b6 C-terminal region profile" evidence="12">
    <location>
        <begin position="61"/>
        <end position="243"/>
    </location>
</feature>
<keyword evidence="4 11" id="KW-0812">Transmembrane</keyword>
<dbReference type="GeneID" id="56080078"/>
<dbReference type="SUPFAM" id="SSF81648">
    <property type="entry name" value="a domain/subunit of cytochrome bc1 complex (Ubiquinol-cytochrome c reductase)"/>
    <property type="match status" value="1"/>
</dbReference>
<dbReference type="Pfam" id="PF00032">
    <property type="entry name" value="Cytochrom_B_C"/>
    <property type="match status" value="1"/>
</dbReference>
<evidence type="ECO:0000256" key="5">
    <source>
        <dbReference type="ARBA" id="ARBA00022723"/>
    </source>
</evidence>
<keyword evidence="6" id="KW-0249">Electron transport</keyword>
<dbReference type="Proteomes" id="UP000509667">
    <property type="component" value="Chromosome"/>
</dbReference>
<dbReference type="OrthoDB" id="146052at2157"/>
<evidence type="ECO:0000256" key="6">
    <source>
        <dbReference type="ARBA" id="ARBA00022982"/>
    </source>
</evidence>
<evidence type="ECO:0000256" key="4">
    <source>
        <dbReference type="ARBA" id="ARBA00022692"/>
    </source>
</evidence>
<dbReference type="RefSeq" id="WP_179909194.1">
    <property type="nucleotide sequence ID" value="NZ_CP058910.1"/>
</dbReference>
<feature type="transmembrane region" description="Helical" evidence="11">
    <location>
        <begin position="80"/>
        <end position="98"/>
    </location>
</feature>